<feature type="binding site" evidence="6">
    <location>
        <position position="157"/>
    </location>
    <ligand>
        <name>S-adenosyl-L-methionine</name>
        <dbReference type="ChEBI" id="CHEBI:59789"/>
    </ligand>
</feature>
<evidence type="ECO:0000256" key="3">
    <source>
        <dbReference type="ARBA" id="ARBA00022603"/>
    </source>
</evidence>
<keyword evidence="2 6" id="KW-0963">Cytoplasm</keyword>
<keyword evidence="3 6" id="KW-0489">Methyltransferase</keyword>
<feature type="binding site" evidence="6">
    <location>
        <position position="180"/>
    </location>
    <ligand>
        <name>S-adenosyl-L-methionine</name>
        <dbReference type="ChEBI" id="CHEBI:59789"/>
    </ligand>
</feature>
<dbReference type="PIRSF" id="PIRSF000401">
    <property type="entry name" value="RPL11_MTase"/>
    <property type="match status" value="1"/>
</dbReference>
<dbReference type="InterPro" id="IPR050078">
    <property type="entry name" value="Ribosomal_L11_MeTrfase_PrmA"/>
</dbReference>
<feature type="binding site" evidence="6">
    <location>
        <position position="134"/>
    </location>
    <ligand>
        <name>S-adenosyl-L-methionine</name>
        <dbReference type="ChEBI" id="CHEBI:59789"/>
    </ligand>
</feature>
<reference evidence="7" key="1">
    <citation type="submission" date="2022-08" db="EMBL/GenBank/DDBJ databases">
        <title>Nisaea acidiphila sp. nov., isolated from a marine algal debris and emended description of the genus Nisaea Urios et al. 2008.</title>
        <authorList>
            <person name="Kwon K."/>
        </authorList>
    </citation>
    <scope>NUCLEOTIDE SEQUENCE</scope>
    <source>
        <strain evidence="7">MEBiC11861</strain>
    </source>
</reference>
<keyword evidence="7" id="KW-0687">Ribonucleoprotein</keyword>
<keyword evidence="5 6" id="KW-0949">S-adenosyl-L-methionine</keyword>
<dbReference type="Proteomes" id="UP001060336">
    <property type="component" value="Chromosome"/>
</dbReference>
<dbReference type="GO" id="GO:0008276">
    <property type="term" value="F:protein methyltransferase activity"/>
    <property type="evidence" value="ECO:0007669"/>
    <property type="project" value="UniProtKB-UniRule"/>
</dbReference>
<evidence type="ECO:0000313" key="8">
    <source>
        <dbReference type="Proteomes" id="UP001060336"/>
    </source>
</evidence>
<evidence type="ECO:0000256" key="1">
    <source>
        <dbReference type="ARBA" id="ARBA00009741"/>
    </source>
</evidence>
<dbReference type="PANTHER" id="PTHR43648:SF1">
    <property type="entry name" value="ELECTRON TRANSFER FLAVOPROTEIN BETA SUBUNIT LYSINE METHYLTRANSFERASE"/>
    <property type="match status" value="1"/>
</dbReference>
<keyword evidence="7" id="KW-0689">Ribosomal protein</keyword>
<evidence type="ECO:0000256" key="5">
    <source>
        <dbReference type="ARBA" id="ARBA00022691"/>
    </source>
</evidence>
<organism evidence="7 8">
    <name type="scientific">Nisaea acidiphila</name>
    <dbReference type="NCBI Taxonomy" id="1862145"/>
    <lineage>
        <taxon>Bacteria</taxon>
        <taxon>Pseudomonadati</taxon>
        <taxon>Pseudomonadota</taxon>
        <taxon>Alphaproteobacteria</taxon>
        <taxon>Rhodospirillales</taxon>
        <taxon>Thalassobaculaceae</taxon>
        <taxon>Nisaea</taxon>
    </lineage>
</organism>
<dbReference type="GO" id="GO:0032259">
    <property type="term" value="P:methylation"/>
    <property type="evidence" value="ECO:0007669"/>
    <property type="project" value="UniProtKB-KW"/>
</dbReference>
<evidence type="ECO:0000256" key="4">
    <source>
        <dbReference type="ARBA" id="ARBA00022679"/>
    </source>
</evidence>
<comment type="subcellular location">
    <subcellularLocation>
        <location evidence="6">Cytoplasm</location>
    </subcellularLocation>
</comment>
<dbReference type="PANTHER" id="PTHR43648">
    <property type="entry name" value="ELECTRON TRANSFER FLAVOPROTEIN BETA SUBUNIT LYSINE METHYLTRANSFERASE"/>
    <property type="match status" value="1"/>
</dbReference>
<dbReference type="HAMAP" id="MF_00735">
    <property type="entry name" value="Methyltr_PrmA"/>
    <property type="match status" value="1"/>
</dbReference>
<name>A0A9J7ARX1_9PROT</name>
<dbReference type="Pfam" id="PF06325">
    <property type="entry name" value="PrmA"/>
    <property type="match status" value="1"/>
</dbReference>
<dbReference type="EMBL" id="CP102480">
    <property type="protein sequence ID" value="UUX49076.1"/>
    <property type="molecule type" value="Genomic_DNA"/>
</dbReference>
<accession>A0A9J7ARX1</accession>
<dbReference type="RefSeq" id="WP_257767577.1">
    <property type="nucleotide sequence ID" value="NZ_CP102480.1"/>
</dbReference>
<proteinExistence type="inferred from homology"/>
<evidence type="ECO:0000256" key="6">
    <source>
        <dbReference type="HAMAP-Rule" id="MF_00735"/>
    </source>
</evidence>
<sequence length="296" mass="31762">MKPIWQVSLETTAEAALPLSDVLEPFVEAISVFEEEDRGIWILKGVSTVEPDRAEIVAALSVAAAIEGMALPEIEVALLPDTDWVRLNRESFPAMQFGRFLVHGSHLRGKTPRAVLNIEVDAAQAFGSGSHGTTEGCLRAIGRLACGMRPAKVLDMGCGSGILSMAAARIWPAAGIMAVDIDPVSVATTRENAIANGVAARVRAEAGNGYAVLSRVSAGHYDLILSNILARPLCRMAPDLTRYLKPGGRAVLSGLLHHQTAAVVSAHRAQGLRLVRKWRYGDWMTLLLEKKTGAVW</sequence>
<dbReference type="InterPro" id="IPR029063">
    <property type="entry name" value="SAM-dependent_MTases_sf"/>
</dbReference>
<keyword evidence="4 6" id="KW-0808">Transferase</keyword>
<comment type="similarity">
    <text evidence="1 6">Belongs to the methyltransferase superfamily. PrmA family.</text>
</comment>
<dbReference type="GO" id="GO:0005737">
    <property type="term" value="C:cytoplasm"/>
    <property type="evidence" value="ECO:0007669"/>
    <property type="project" value="UniProtKB-SubCell"/>
</dbReference>
<protein>
    <recommendedName>
        <fullName evidence="6">Ribosomal protein L11 methyltransferase</fullName>
        <shortName evidence="6">L11 Mtase</shortName>
        <ecNumber evidence="6">2.1.1.-</ecNumber>
    </recommendedName>
</protein>
<dbReference type="EC" id="2.1.1.-" evidence="6"/>
<evidence type="ECO:0000313" key="7">
    <source>
        <dbReference type="EMBL" id="UUX49076.1"/>
    </source>
</evidence>
<dbReference type="AlphaFoldDB" id="A0A9J7ARX1"/>
<keyword evidence="8" id="KW-1185">Reference proteome</keyword>
<dbReference type="CDD" id="cd02440">
    <property type="entry name" value="AdoMet_MTases"/>
    <property type="match status" value="1"/>
</dbReference>
<gene>
    <name evidence="6" type="primary">prmA</name>
    <name evidence="7" type="ORF">NUH88_16925</name>
</gene>
<feature type="binding site" evidence="6">
    <location>
        <position position="227"/>
    </location>
    <ligand>
        <name>S-adenosyl-L-methionine</name>
        <dbReference type="ChEBI" id="CHEBI:59789"/>
    </ligand>
</feature>
<dbReference type="KEGG" id="naci:NUH88_16925"/>
<dbReference type="GO" id="GO:0005840">
    <property type="term" value="C:ribosome"/>
    <property type="evidence" value="ECO:0007669"/>
    <property type="project" value="UniProtKB-KW"/>
</dbReference>
<dbReference type="InterPro" id="IPR004498">
    <property type="entry name" value="Ribosomal_PrmA_MeTrfase"/>
</dbReference>
<dbReference type="Gene3D" id="3.40.50.150">
    <property type="entry name" value="Vaccinia Virus protein VP39"/>
    <property type="match status" value="1"/>
</dbReference>
<evidence type="ECO:0000256" key="2">
    <source>
        <dbReference type="ARBA" id="ARBA00022490"/>
    </source>
</evidence>
<comment type="catalytic activity">
    <reaction evidence="6">
        <text>L-lysyl-[protein] + 3 S-adenosyl-L-methionine = N(6),N(6),N(6)-trimethyl-L-lysyl-[protein] + 3 S-adenosyl-L-homocysteine + 3 H(+)</text>
        <dbReference type="Rhea" id="RHEA:54192"/>
        <dbReference type="Rhea" id="RHEA-COMP:9752"/>
        <dbReference type="Rhea" id="RHEA-COMP:13826"/>
        <dbReference type="ChEBI" id="CHEBI:15378"/>
        <dbReference type="ChEBI" id="CHEBI:29969"/>
        <dbReference type="ChEBI" id="CHEBI:57856"/>
        <dbReference type="ChEBI" id="CHEBI:59789"/>
        <dbReference type="ChEBI" id="CHEBI:61961"/>
    </reaction>
</comment>
<dbReference type="SUPFAM" id="SSF53335">
    <property type="entry name" value="S-adenosyl-L-methionine-dependent methyltransferases"/>
    <property type="match status" value="1"/>
</dbReference>
<comment type="function">
    <text evidence="6">Methylates ribosomal protein L11.</text>
</comment>